<protein>
    <recommendedName>
        <fullName evidence="2">ubiquitinyl hydrolase 1</fullName>
        <ecNumber evidence="2">3.4.19.12</ecNumber>
    </recommendedName>
</protein>
<proteinExistence type="predicted"/>
<dbReference type="GO" id="GO:0016787">
    <property type="term" value="F:hydrolase activity"/>
    <property type="evidence" value="ECO:0007669"/>
    <property type="project" value="UniProtKB-KW"/>
</dbReference>
<keyword evidence="6" id="KW-1185">Reference proteome</keyword>
<dbReference type="InterPro" id="IPR018200">
    <property type="entry name" value="USP_CS"/>
</dbReference>
<name>A0ABM5FM90_9SAUR</name>
<feature type="compositionally biased region" description="Low complexity" evidence="4">
    <location>
        <begin position="41"/>
        <end position="73"/>
    </location>
</feature>
<evidence type="ECO:0000256" key="3">
    <source>
        <dbReference type="ARBA" id="ARBA00022801"/>
    </source>
</evidence>
<accession>A0ABM5FM90</accession>
<gene>
    <name evidence="7" type="primary">USP43</name>
</gene>
<feature type="compositionally biased region" description="Polar residues" evidence="4">
    <location>
        <begin position="990"/>
        <end position="1009"/>
    </location>
</feature>
<dbReference type="GeneID" id="110084019"/>
<dbReference type="SUPFAM" id="SSF54001">
    <property type="entry name" value="Cysteine proteinases"/>
    <property type="match status" value="1"/>
</dbReference>
<dbReference type="PANTHER" id="PTHR21646:SF20">
    <property type="entry name" value="UBIQUITIN CARBOXYL-TERMINAL HYDROLASE 43"/>
    <property type="match status" value="1"/>
</dbReference>
<evidence type="ECO:0000313" key="6">
    <source>
        <dbReference type="Proteomes" id="UP001652642"/>
    </source>
</evidence>
<dbReference type="InterPro" id="IPR001394">
    <property type="entry name" value="Peptidase_C19_UCH"/>
</dbReference>
<feature type="compositionally biased region" description="Polar residues" evidence="4">
    <location>
        <begin position="816"/>
        <end position="825"/>
    </location>
</feature>
<dbReference type="PROSITE" id="PS00972">
    <property type="entry name" value="USP_1"/>
    <property type="match status" value="1"/>
</dbReference>
<feature type="region of interest" description="Disordered" evidence="4">
    <location>
        <begin position="255"/>
        <end position="279"/>
    </location>
</feature>
<dbReference type="CDD" id="cd02674">
    <property type="entry name" value="Peptidase_C19R"/>
    <property type="match status" value="1"/>
</dbReference>
<feature type="region of interest" description="Disordered" evidence="4">
    <location>
        <begin position="1"/>
        <end position="139"/>
    </location>
</feature>
<reference evidence="6" key="1">
    <citation type="submission" date="2025-05" db="UniProtKB">
        <authorList>
            <consortium name="RefSeq"/>
        </authorList>
    </citation>
    <scope>NUCLEOTIDE SEQUENCE [LARGE SCALE GENOMIC DNA]</scope>
</reference>
<feature type="compositionally biased region" description="Gly residues" evidence="4">
    <location>
        <begin position="100"/>
        <end position="111"/>
    </location>
</feature>
<dbReference type="Proteomes" id="UP001652642">
    <property type="component" value="Chromosome 2"/>
</dbReference>
<feature type="compositionally biased region" description="Basic and acidic residues" evidence="4">
    <location>
        <begin position="1"/>
        <end position="10"/>
    </location>
</feature>
<feature type="compositionally biased region" description="Low complexity" evidence="4">
    <location>
        <begin position="255"/>
        <end position="273"/>
    </location>
</feature>
<keyword evidence="3 7" id="KW-0378">Hydrolase</keyword>
<dbReference type="Pfam" id="PF00443">
    <property type="entry name" value="UCH"/>
    <property type="match status" value="1"/>
</dbReference>
<evidence type="ECO:0000256" key="4">
    <source>
        <dbReference type="SAM" id="MobiDB-lite"/>
    </source>
</evidence>
<feature type="region of interest" description="Disordered" evidence="4">
    <location>
        <begin position="923"/>
        <end position="1026"/>
    </location>
</feature>
<dbReference type="InterPro" id="IPR038765">
    <property type="entry name" value="Papain-like_cys_pep_sf"/>
</dbReference>
<dbReference type="RefSeq" id="XP_072846495.1">
    <property type="nucleotide sequence ID" value="XM_072990394.1"/>
</dbReference>
<dbReference type="PANTHER" id="PTHR21646">
    <property type="entry name" value="UBIQUITIN CARBOXYL-TERMINAL HYDROLASE"/>
    <property type="match status" value="1"/>
</dbReference>
<feature type="domain" description="USP" evidence="5">
    <location>
        <begin position="139"/>
        <end position="761"/>
    </location>
</feature>
<evidence type="ECO:0000256" key="1">
    <source>
        <dbReference type="ARBA" id="ARBA00000707"/>
    </source>
</evidence>
<dbReference type="InterPro" id="IPR028889">
    <property type="entry name" value="USP"/>
</dbReference>
<feature type="compositionally biased region" description="Polar residues" evidence="4">
    <location>
        <begin position="422"/>
        <end position="432"/>
    </location>
</feature>
<sequence length="1169" mass="127315">MGELEAEAKRGGPGGQTPPPGRARGFEPRHAGAGRRRRAVRALSRLARRLLQTLRGARQRRPQQQQQQQQQQPRGREGAEAEDDEGGFKRPPGPERERGQAGGGTGGGGTGSARLSVGALSPAPAASPGDPRPLTPGAQGLKNHGNTCFLNAVVQCLSHTELLAAFLLLALPDPQGGPHRGPGAGTAAGEVTRHLAALVRALWTLEYTPQLSADFKHVVSKYGAQFRGNSQHDALEFLLWLLDRMHEDLCSVSLSQKGKVPGKPQPGPEEGSSTGSTKGQSFVQNHFQAQYRSSLTCPHCLKQSNTFDPFLCISLPIPLRQTRPLNVTLVFQSKSQRFVRVGLSVPLFSTVAKLREMVAAEGEISPNQVILAELGQSGFQCSFSDDEDLNTIAEGDSIYAFQAPQSFSRASSSRISGCPKSLPSSPNSSDPEAQSLVHNGAISTEFLHHGSGGRVLLLVCNVAGAGQQAVRFGPPLLMREDRAMSWDQLQQCILGKMRYLMRREAQVQAAGSLFQVRVVGGSALCSYLSPQDNWPLYHPAVDRALQLGGPGGPAHVKLVIEWDVNTKECLFGNIQEEVVEDAESVRLKQQLHQQQHSCTLDECFQLYTKEEQLAPDDAWRCPHCQVLQQGMVKLSLWTLPDILIIHLKRFRQVGEQRHKLTTLVHFPLRGLDMAPHVAKRSRGSKWGHWKPPTAEGAQVHFLYDLYAVCNHHGSMQGGHYTAYCRNALDGHWYSYDDSTVEPVLEDNISTRSAYILFYQRRSVVPSWSGGSSVRGSVSSSVSEHWLARLSGSNKRESLVSRSSATCPSLPKMPDSPTLTSTSISQEKGGFESRPLVRGVQGRSVSLKASPNKAKLGVPKPLPLRWSFNSKEWPAESSGELVEYLESGRRPRFTHESIVPLMTKEGEDNGSSLTKAKLNPVLTSLGTSENTGKAPTLLENSNTLKRSVKPKEDVSEQPRTPKKLALSLSTVPPIKDGEPKSKANINGPLRSGTSLPFSGYQTKSRGTQDQKAMPCVGEKDPDNERQPEGKLALFRAGFLRRDPKRHSESDRHGILAPAMASSRASLSNGTLSSVSGSKALGCSPVEGLPNGRICRSELDIKRAQSSCSNKGRNDWLLSRSTSLWKANNSVFLQGCTPPLTLEGVSCGTFQRARYHTASLGRRVTVPESSF</sequence>
<dbReference type="PROSITE" id="PS00973">
    <property type="entry name" value="USP_2"/>
    <property type="match status" value="1"/>
</dbReference>
<dbReference type="EC" id="3.4.19.12" evidence="2"/>
<comment type="catalytic activity">
    <reaction evidence="1">
        <text>Thiol-dependent hydrolysis of ester, thioester, amide, peptide and isopeptide bonds formed by the C-terminal Gly of ubiquitin (a 76-residue protein attached to proteins as an intracellular targeting signal).</text>
        <dbReference type="EC" id="3.4.19.12"/>
    </reaction>
</comment>
<reference evidence="7" key="2">
    <citation type="submission" date="2025-08" db="UniProtKB">
        <authorList>
            <consortium name="RefSeq"/>
        </authorList>
    </citation>
    <scope>IDENTIFICATION</scope>
</reference>
<dbReference type="InterPro" id="IPR050185">
    <property type="entry name" value="Ub_carboxyl-term_hydrolase"/>
</dbReference>
<dbReference type="PROSITE" id="PS50235">
    <property type="entry name" value="USP_3"/>
    <property type="match status" value="1"/>
</dbReference>
<evidence type="ECO:0000256" key="2">
    <source>
        <dbReference type="ARBA" id="ARBA00012759"/>
    </source>
</evidence>
<feature type="compositionally biased region" description="Polar residues" evidence="4">
    <location>
        <begin position="923"/>
        <end position="944"/>
    </location>
</feature>
<organism evidence="6 7">
    <name type="scientific">Pogona vitticeps</name>
    <name type="common">central bearded dragon</name>
    <dbReference type="NCBI Taxonomy" id="103695"/>
    <lineage>
        <taxon>Eukaryota</taxon>
        <taxon>Metazoa</taxon>
        <taxon>Chordata</taxon>
        <taxon>Craniata</taxon>
        <taxon>Vertebrata</taxon>
        <taxon>Euteleostomi</taxon>
        <taxon>Lepidosauria</taxon>
        <taxon>Squamata</taxon>
        <taxon>Bifurcata</taxon>
        <taxon>Unidentata</taxon>
        <taxon>Episquamata</taxon>
        <taxon>Toxicofera</taxon>
        <taxon>Iguania</taxon>
        <taxon>Acrodonta</taxon>
        <taxon>Agamidae</taxon>
        <taxon>Amphibolurinae</taxon>
        <taxon>Pogona</taxon>
    </lineage>
</organism>
<evidence type="ECO:0000259" key="5">
    <source>
        <dbReference type="PROSITE" id="PS50235"/>
    </source>
</evidence>
<feature type="compositionally biased region" description="Basic and acidic residues" evidence="4">
    <location>
        <begin position="86"/>
        <end position="99"/>
    </location>
</feature>
<dbReference type="Gene3D" id="3.90.70.10">
    <property type="entry name" value="Cysteine proteinases"/>
    <property type="match status" value="2"/>
</dbReference>
<evidence type="ECO:0000313" key="7">
    <source>
        <dbReference type="RefSeq" id="XP_072846495.1"/>
    </source>
</evidence>
<feature type="region of interest" description="Disordered" evidence="4">
    <location>
        <begin position="411"/>
        <end position="434"/>
    </location>
</feature>
<feature type="region of interest" description="Disordered" evidence="4">
    <location>
        <begin position="797"/>
        <end position="844"/>
    </location>
</feature>
<feature type="compositionally biased region" description="Basic and acidic residues" evidence="4">
    <location>
        <begin position="1016"/>
        <end position="1026"/>
    </location>
</feature>